<comment type="caution">
    <text evidence="1">The sequence shown here is derived from an EMBL/GenBank/DDBJ whole genome shotgun (WGS) entry which is preliminary data.</text>
</comment>
<proteinExistence type="predicted"/>
<dbReference type="Proteomes" id="UP000292347">
    <property type="component" value="Unassembled WGS sequence"/>
</dbReference>
<dbReference type="SMART" id="SM00855">
    <property type="entry name" value="PGAM"/>
    <property type="match status" value="1"/>
</dbReference>
<dbReference type="SUPFAM" id="SSF53254">
    <property type="entry name" value="Phosphoglycerate mutase-like"/>
    <property type="match status" value="1"/>
</dbReference>
<protein>
    <submittedName>
        <fullName evidence="1">Histidine phosphatase family protein</fullName>
    </submittedName>
</protein>
<dbReference type="GO" id="GO:0016791">
    <property type="term" value="F:phosphatase activity"/>
    <property type="evidence" value="ECO:0007669"/>
    <property type="project" value="TreeGrafter"/>
</dbReference>
<dbReference type="EMBL" id="SDPT01000002">
    <property type="protein sequence ID" value="RXZ32070.1"/>
    <property type="molecule type" value="Genomic_DNA"/>
</dbReference>
<accession>A0A4Q2IU96</accession>
<dbReference type="AlphaFoldDB" id="A0A4Q2IU96"/>
<name>A0A4Q2IU96_9SPHN</name>
<evidence type="ECO:0000313" key="1">
    <source>
        <dbReference type="EMBL" id="RXZ32070.1"/>
    </source>
</evidence>
<organism evidence="1 2">
    <name type="scientific">Sphingomonas desiccabilis</name>
    <dbReference type="NCBI Taxonomy" id="429134"/>
    <lineage>
        <taxon>Bacteria</taxon>
        <taxon>Pseudomonadati</taxon>
        <taxon>Pseudomonadota</taxon>
        <taxon>Alphaproteobacteria</taxon>
        <taxon>Sphingomonadales</taxon>
        <taxon>Sphingomonadaceae</taxon>
        <taxon>Sphingomonas</taxon>
    </lineage>
</organism>
<dbReference type="Gene3D" id="3.40.50.1240">
    <property type="entry name" value="Phosphoglycerate mutase-like"/>
    <property type="match status" value="1"/>
</dbReference>
<sequence>MACDPEEEALLLHLCSRKSFRAGNIFSAAGNQRGTRCDCSIYVDPASYGRALSATVLLARHGSHDEVGAVLSGRSEIALNAAGRAEAERLADRLASAPLRAIHASPRRRTRETAEIVAARHGLEVMLVDALDEIDFGAWTGRSFDSLDGDACWDRWNAERGTASTPGGETMAAATARAATHIASLEADGGMILCVSHCDIIRGVAAQYLGLGLDRLLAFDCAPGSLTTLALAQGQGRIVTLNEVPQ</sequence>
<gene>
    <name evidence="1" type="ORF">EO081_12900</name>
</gene>
<dbReference type="PANTHER" id="PTHR48100">
    <property type="entry name" value="BROAD-SPECIFICITY PHOSPHATASE YOR283W-RELATED"/>
    <property type="match status" value="1"/>
</dbReference>
<dbReference type="InterPro" id="IPR050275">
    <property type="entry name" value="PGM_Phosphatase"/>
</dbReference>
<dbReference type="InterPro" id="IPR029033">
    <property type="entry name" value="His_PPase_superfam"/>
</dbReference>
<dbReference type="GO" id="GO:0005737">
    <property type="term" value="C:cytoplasm"/>
    <property type="evidence" value="ECO:0007669"/>
    <property type="project" value="TreeGrafter"/>
</dbReference>
<keyword evidence="2" id="KW-1185">Reference proteome</keyword>
<dbReference type="CDD" id="cd07067">
    <property type="entry name" value="HP_PGM_like"/>
    <property type="match status" value="1"/>
</dbReference>
<dbReference type="Pfam" id="PF00300">
    <property type="entry name" value="His_Phos_1"/>
    <property type="match status" value="1"/>
</dbReference>
<dbReference type="InterPro" id="IPR013078">
    <property type="entry name" value="His_Pase_superF_clade-1"/>
</dbReference>
<dbReference type="OrthoDB" id="9783269at2"/>
<dbReference type="PANTHER" id="PTHR48100:SF1">
    <property type="entry name" value="HISTIDINE PHOSPHATASE FAMILY PROTEIN-RELATED"/>
    <property type="match status" value="1"/>
</dbReference>
<evidence type="ECO:0000313" key="2">
    <source>
        <dbReference type="Proteomes" id="UP000292347"/>
    </source>
</evidence>
<reference evidence="1 2" key="1">
    <citation type="submission" date="2019-01" db="EMBL/GenBank/DDBJ databases">
        <title>Sphingomonas mucosissima sp. nov. and Sphingomonas desiccabilis sp. nov., from biological soil crusts in the Colorado Plateau, USA.</title>
        <authorList>
            <person name="Zhu D."/>
        </authorList>
    </citation>
    <scope>NUCLEOTIDE SEQUENCE [LARGE SCALE GENOMIC DNA]</scope>
    <source>
        <strain evidence="1 2">CP1D</strain>
    </source>
</reference>